<proteinExistence type="predicted"/>
<evidence type="ECO:0000313" key="1">
    <source>
        <dbReference type="EMBL" id="KAF1938197.1"/>
    </source>
</evidence>
<sequence length="179" mass="20597">MSSFFTHIIYSRPAYNEEGRAYLAHDTREDAPGAYAEMPRKLVEVAENVKFTSIPSAIMPTDHAHCDEGLGILTKEMEGILGRSSKDEDLFWFNPWNRNARQPGFPASLRLRHHFLLAKMLVHEVTHAYFMLWQKDACLVDEPRKDHDDVLAEAGCAWEEFAFGRSFQGYVRGPLYFLD</sequence>
<keyword evidence="2" id="KW-1185">Reference proteome</keyword>
<reference evidence="1" key="1">
    <citation type="journal article" date="2020" name="Stud. Mycol.">
        <title>101 Dothideomycetes genomes: a test case for predicting lifestyles and emergence of pathogens.</title>
        <authorList>
            <person name="Haridas S."/>
            <person name="Albert R."/>
            <person name="Binder M."/>
            <person name="Bloem J."/>
            <person name="Labutti K."/>
            <person name="Salamov A."/>
            <person name="Andreopoulos B."/>
            <person name="Baker S."/>
            <person name="Barry K."/>
            <person name="Bills G."/>
            <person name="Bluhm B."/>
            <person name="Cannon C."/>
            <person name="Castanera R."/>
            <person name="Culley D."/>
            <person name="Daum C."/>
            <person name="Ezra D."/>
            <person name="Gonzalez J."/>
            <person name="Henrissat B."/>
            <person name="Kuo A."/>
            <person name="Liang C."/>
            <person name="Lipzen A."/>
            <person name="Lutzoni F."/>
            <person name="Magnuson J."/>
            <person name="Mondo S."/>
            <person name="Nolan M."/>
            <person name="Ohm R."/>
            <person name="Pangilinan J."/>
            <person name="Park H.-J."/>
            <person name="Ramirez L."/>
            <person name="Alfaro M."/>
            <person name="Sun H."/>
            <person name="Tritt A."/>
            <person name="Yoshinaga Y."/>
            <person name="Zwiers L.-H."/>
            <person name="Turgeon B."/>
            <person name="Goodwin S."/>
            <person name="Spatafora J."/>
            <person name="Crous P."/>
            <person name="Grigoriev I."/>
        </authorList>
    </citation>
    <scope>NUCLEOTIDE SEQUENCE</scope>
    <source>
        <strain evidence="1">CBS 161.51</strain>
    </source>
</reference>
<protein>
    <submittedName>
        <fullName evidence="1">Uncharacterized protein</fullName>
    </submittedName>
</protein>
<dbReference type="OrthoDB" id="3786030at2759"/>
<evidence type="ECO:0000313" key="2">
    <source>
        <dbReference type="Proteomes" id="UP000800038"/>
    </source>
</evidence>
<dbReference type="Proteomes" id="UP000800038">
    <property type="component" value="Unassembled WGS sequence"/>
</dbReference>
<accession>A0A6A5SLI7</accession>
<name>A0A6A5SLI7_9PLEO</name>
<dbReference type="EMBL" id="ML976111">
    <property type="protein sequence ID" value="KAF1938197.1"/>
    <property type="molecule type" value="Genomic_DNA"/>
</dbReference>
<dbReference type="AlphaFoldDB" id="A0A6A5SLI7"/>
<organism evidence="1 2">
    <name type="scientific">Clathrospora elynae</name>
    <dbReference type="NCBI Taxonomy" id="706981"/>
    <lineage>
        <taxon>Eukaryota</taxon>
        <taxon>Fungi</taxon>
        <taxon>Dikarya</taxon>
        <taxon>Ascomycota</taxon>
        <taxon>Pezizomycotina</taxon>
        <taxon>Dothideomycetes</taxon>
        <taxon>Pleosporomycetidae</taxon>
        <taxon>Pleosporales</taxon>
        <taxon>Diademaceae</taxon>
        <taxon>Clathrospora</taxon>
    </lineage>
</organism>
<gene>
    <name evidence="1" type="ORF">EJ02DRAFT_425887</name>
</gene>